<dbReference type="PANTHER" id="PTHR44051">
    <property type="entry name" value="GLUTATHIONE S-TRANSFERASE-RELATED"/>
    <property type="match status" value="1"/>
</dbReference>
<dbReference type="InterPro" id="IPR040079">
    <property type="entry name" value="Glutathione_S-Trfase"/>
</dbReference>
<dbReference type="SUPFAM" id="SSF52833">
    <property type="entry name" value="Thioredoxin-like"/>
    <property type="match status" value="1"/>
</dbReference>
<dbReference type="InterPro" id="IPR004046">
    <property type="entry name" value="GST_C"/>
</dbReference>
<proteinExistence type="inferred from homology"/>
<dbReference type="CDD" id="cd00570">
    <property type="entry name" value="GST_N_family"/>
    <property type="match status" value="1"/>
</dbReference>
<dbReference type="InterPro" id="IPR036282">
    <property type="entry name" value="Glutathione-S-Trfase_C_sf"/>
</dbReference>
<dbReference type="Gene3D" id="1.20.1050.10">
    <property type="match status" value="1"/>
</dbReference>
<dbReference type="SUPFAM" id="SSF47616">
    <property type="entry name" value="GST C-terminal domain-like"/>
    <property type="match status" value="1"/>
</dbReference>
<evidence type="ECO:0000313" key="4">
    <source>
        <dbReference type="EMBL" id="GGC89723.1"/>
    </source>
</evidence>
<dbReference type="SFLD" id="SFLDG01150">
    <property type="entry name" value="Main.1:_Beta-like"/>
    <property type="match status" value="1"/>
</dbReference>
<protein>
    <submittedName>
        <fullName evidence="4">Glutathione S-transferase</fullName>
    </submittedName>
</protein>
<reference evidence="4" key="2">
    <citation type="submission" date="2020-09" db="EMBL/GenBank/DDBJ databases">
        <authorList>
            <person name="Sun Q."/>
            <person name="Zhou Y."/>
        </authorList>
    </citation>
    <scope>NUCLEOTIDE SEQUENCE</scope>
    <source>
        <strain evidence="4">CGMCC 1.10998</strain>
    </source>
</reference>
<comment type="similarity">
    <text evidence="1">Belongs to the GST superfamily.</text>
</comment>
<dbReference type="InterPro" id="IPR036249">
    <property type="entry name" value="Thioredoxin-like_sf"/>
</dbReference>
<dbReference type="PROSITE" id="PS50404">
    <property type="entry name" value="GST_NTER"/>
    <property type="match status" value="1"/>
</dbReference>
<dbReference type="Pfam" id="PF02798">
    <property type="entry name" value="GST_N"/>
    <property type="match status" value="1"/>
</dbReference>
<comment type="caution">
    <text evidence="4">The sequence shown here is derived from an EMBL/GenBank/DDBJ whole genome shotgun (WGS) entry which is preliminary data.</text>
</comment>
<evidence type="ECO:0000256" key="1">
    <source>
        <dbReference type="RuleBase" id="RU003494"/>
    </source>
</evidence>
<feature type="domain" description="GST N-terminal" evidence="2">
    <location>
        <begin position="1"/>
        <end position="79"/>
    </location>
</feature>
<accession>A0A916UV03</accession>
<dbReference type="RefSeq" id="WP_188567982.1">
    <property type="nucleotide sequence ID" value="NZ_BMED01000004.1"/>
</dbReference>
<dbReference type="PANTHER" id="PTHR44051:SF8">
    <property type="entry name" value="GLUTATHIONE S-TRANSFERASE GSTA"/>
    <property type="match status" value="1"/>
</dbReference>
<feature type="domain" description="GST C-terminal" evidence="3">
    <location>
        <begin position="84"/>
        <end position="204"/>
    </location>
</feature>
<dbReference type="EMBL" id="BMED01000004">
    <property type="protein sequence ID" value="GGC89723.1"/>
    <property type="molecule type" value="Genomic_DNA"/>
</dbReference>
<sequence>MRLYHHPYSASARRAVMTALHLGLPVELVTLDLTNMQQRRQLTKMNANSKVPVLQDGDFLLWESCAIMQYLADSSPGQSIYPTEARARVDVNRWLFWASQHFAPALGIHVWENMMKAMYGVGLPDKRELERGTLLIEQFAQVLDEHLQGREWVCGSGVSIADFAIATPLMYMQQAKLPLRQYANIQSWFGRVQQLNAWKKTELQ</sequence>
<evidence type="ECO:0000313" key="5">
    <source>
        <dbReference type="Proteomes" id="UP000637423"/>
    </source>
</evidence>
<keyword evidence="5" id="KW-1185">Reference proteome</keyword>
<organism evidence="4 5">
    <name type="scientific">Undibacterium terreum</name>
    <dbReference type="NCBI Taxonomy" id="1224302"/>
    <lineage>
        <taxon>Bacteria</taxon>
        <taxon>Pseudomonadati</taxon>
        <taxon>Pseudomonadota</taxon>
        <taxon>Betaproteobacteria</taxon>
        <taxon>Burkholderiales</taxon>
        <taxon>Oxalobacteraceae</taxon>
        <taxon>Undibacterium</taxon>
    </lineage>
</organism>
<reference evidence="4" key="1">
    <citation type="journal article" date="2014" name="Int. J. Syst. Evol. Microbiol.">
        <title>Complete genome sequence of Corynebacterium casei LMG S-19264T (=DSM 44701T), isolated from a smear-ripened cheese.</title>
        <authorList>
            <consortium name="US DOE Joint Genome Institute (JGI-PGF)"/>
            <person name="Walter F."/>
            <person name="Albersmeier A."/>
            <person name="Kalinowski J."/>
            <person name="Ruckert C."/>
        </authorList>
    </citation>
    <scope>NUCLEOTIDE SEQUENCE</scope>
    <source>
        <strain evidence="4">CGMCC 1.10998</strain>
    </source>
</reference>
<dbReference type="AlphaFoldDB" id="A0A916UV03"/>
<dbReference type="Pfam" id="PF00043">
    <property type="entry name" value="GST_C"/>
    <property type="match status" value="1"/>
</dbReference>
<dbReference type="InterPro" id="IPR010987">
    <property type="entry name" value="Glutathione-S-Trfase_C-like"/>
</dbReference>
<dbReference type="SFLD" id="SFLDG00358">
    <property type="entry name" value="Main_(cytGST)"/>
    <property type="match status" value="1"/>
</dbReference>
<name>A0A916UV03_9BURK</name>
<dbReference type="Proteomes" id="UP000637423">
    <property type="component" value="Unassembled WGS sequence"/>
</dbReference>
<gene>
    <name evidence="4" type="primary">gst15</name>
    <name evidence="4" type="ORF">GCM10011396_41200</name>
</gene>
<dbReference type="InterPro" id="IPR004045">
    <property type="entry name" value="Glutathione_S-Trfase_N"/>
</dbReference>
<dbReference type="SFLD" id="SFLDS00019">
    <property type="entry name" value="Glutathione_Transferase_(cytos"/>
    <property type="match status" value="1"/>
</dbReference>
<evidence type="ECO:0000259" key="2">
    <source>
        <dbReference type="PROSITE" id="PS50404"/>
    </source>
</evidence>
<dbReference type="Gene3D" id="3.40.30.10">
    <property type="entry name" value="Glutaredoxin"/>
    <property type="match status" value="1"/>
</dbReference>
<dbReference type="PROSITE" id="PS50405">
    <property type="entry name" value="GST_CTER"/>
    <property type="match status" value="1"/>
</dbReference>
<evidence type="ECO:0000259" key="3">
    <source>
        <dbReference type="PROSITE" id="PS50405"/>
    </source>
</evidence>